<organism evidence="1 2">
    <name type="scientific">Histidinibacterium aquaticum</name>
    <dbReference type="NCBI Taxonomy" id="2613962"/>
    <lineage>
        <taxon>Bacteria</taxon>
        <taxon>Pseudomonadati</taxon>
        <taxon>Pseudomonadota</taxon>
        <taxon>Alphaproteobacteria</taxon>
        <taxon>Rhodobacterales</taxon>
        <taxon>Paracoccaceae</taxon>
        <taxon>Histidinibacterium</taxon>
    </lineage>
</organism>
<dbReference type="EMBL" id="VYQE01000003">
    <property type="protein sequence ID" value="KAA9008176.1"/>
    <property type="molecule type" value="Genomic_DNA"/>
</dbReference>
<evidence type="ECO:0008006" key="3">
    <source>
        <dbReference type="Google" id="ProtNLM"/>
    </source>
</evidence>
<dbReference type="InterPro" id="IPR029044">
    <property type="entry name" value="Nucleotide-diphossugar_trans"/>
</dbReference>
<name>A0A5J5GIW9_9RHOB</name>
<reference evidence="1 2" key="1">
    <citation type="submission" date="2019-09" db="EMBL/GenBank/DDBJ databases">
        <authorList>
            <person name="Park J.-S."/>
            <person name="Choi H.-J."/>
        </authorList>
    </citation>
    <scope>NUCLEOTIDE SEQUENCE [LARGE SCALE GENOMIC DNA]</scope>
    <source>
        <strain evidence="1 2">176SS1-4</strain>
    </source>
</reference>
<gene>
    <name evidence="1" type="ORF">F3S47_11800</name>
</gene>
<dbReference type="SUPFAM" id="SSF53448">
    <property type="entry name" value="Nucleotide-diphospho-sugar transferases"/>
    <property type="match status" value="1"/>
</dbReference>
<sequence>MTGHETTRGLLFVASGRAHAEAASRARASFRDHAPDLQACLFTDVPEAAEGFEILREVPDAHRRSKVDCMPLTPFDRTLYVDTDTLALAEVTPVFDLLDRFDMAAAHVATWSRPSQNRSWEGGVPYVFPQVNSGVLLYRSDGAAMRLLENWREAYHRAREEAGIGTDQATLREQLWQAQDLKLYILPPQWNKRMFEASELIYSDQPRPIIVHVLGLRPPKTAWQRLVRGAITRLAPRRWRHRGPLGPDER</sequence>
<accession>A0A5J5GIW9</accession>
<dbReference type="Gene3D" id="3.90.550.10">
    <property type="entry name" value="Spore Coat Polysaccharide Biosynthesis Protein SpsA, Chain A"/>
    <property type="match status" value="1"/>
</dbReference>
<protein>
    <recommendedName>
        <fullName evidence="3">Nucleotide-diphospho-sugar transferase domain-containing protein</fullName>
    </recommendedName>
</protein>
<evidence type="ECO:0000313" key="1">
    <source>
        <dbReference type="EMBL" id="KAA9008176.1"/>
    </source>
</evidence>
<dbReference type="Proteomes" id="UP000326554">
    <property type="component" value="Unassembled WGS sequence"/>
</dbReference>
<comment type="caution">
    <text evidence="1">The sequence shown here is derived from an EMBL/GenBank/DDBJ whole genome shotgun (WGS) entry which is preliminary data.</text>
</comment>
<keyword evidence="2" id="KW-1185">Reference proteome</keyword>
<dbReference type="RefSeq" id="WP_150445459.1">
    <property type="nucleotide sequence ID" value="NZ_VYQE01000003.1"/>
</dbReference>
<dbReference type="AlphaFoldDB" id="A0A5J5GIW9"/>
<proteinExistence type="predicted"/>
<evidence type="ECO:0000313" key="2">
    <source>
        <dbReference type="Proteomes" id="UP000326554"/>
    </source>
</evidence>